<evidence type="ECO:0000259" key="2">
    <source>
        <dbReference type="Pfam" id="PF06985"/>
    </source>
</evidence>
<dbReference type="AlphaFoldDB" id="M2SUC6"/>
<evidence type="ECO:0000256" key="1">
    <source>
        <dbReference type="SAM" id="MobiDB-lite"/>
    </source>
</evidence>
<protein>
    <recommendedName>
        <fullName evidence="2">Heterokaryon incompatibility domain-containing protein</fullName>
    </recommendedName>
</protein>
<feature type="region of interest" description="Disordered" evidence="1">
    <location>
        <begin position="70"/>
        <end position="89"/>
    </location>
</feature>
<reference evidence="3 4" key="1">
    <citation type="journal article" date="2012" name="PLoS Pathog.">
        <title>Diverse lifestyles and strategies of plant pathogenesis encoded in the genomes of eighteen Dothideomycetes fungi.</title>
        <authorList>
            <person name="Ohm R.A."/>
            <person name="Feau N."/>
            <person name="Henrissat B."/>
            <person name="Schoch C.L."/>
            <person name="Horwitz B.A."/>
            <person name="Barry K.W."/>
            <person name="Condon B.J."/>
            <person name="Copeland A.C."/>
            <person name="Dhillon B."/>
            <person name="Glaser F."/>
            <person name="Hesse C.N."/>
            <person name="Kosti I."/>
            <person name="LaButti K."/>
            <person name="Lindquist E.A."/>
            <person name="Lucas S."/>
            <person name="Salamov A.A."/>
            <person name="Bradshaw R.E."/>
            <person name="Ciuffetti L."/>
            <person name="Hamelin R.C."/>
            <person name="Kema G.H.J."/>
            <person name="Lawrence C."/>
            <person name="Scott J.A."/>
            <person name="Spatafora J.W."/>
            <person name="Turgeon B.G."/>
            <person name="de Wit P.J.G.M."/>
            <person name="Zhong S."/>
            <person name="Goodwin S.B."/>
            <person name="Grigoriev I.V."/>
        </authorList>
    </citation>
    <scope>NUCLEOTIDE SEQUENCE [LARGE SCALE GENOMIC DNA]</scope>
    <source>
        <strain evidence="4">ND90Pr / ATCC 201652</strain>
    </source>
</reference>
<dbReference type="EMBL" id="KB445650">
    <property type="protein sequence ID" value="EMD60661.1"/>
    <property type="molecule type" value="Genomic_DNA"/>
</dbReference>
<dbReference type="HOGENOM" id="CLU_026916_0_0_1"/>
<proteinExistence type="predicted"/>
<dbReference type="Pfam" id="PF06985">
    <property type="entry name" value="HET"/>
    <property type="match status" value="1"/>
</dbReference>
<dbReference type="GeneID" id="19134237"/>
<dbReference type="Proteomes" id="UP000016934">
    <property type="component" value="Unassembled WGS sequence"/>
</dbReference>
<dbReference type="RefSeq" id="XP_007703955.1">
    <property type="nucleotide sequence ID" value="XM_007705765.1"/>
</dbReference>
<evidence type="ECO:0000313" key="3">
    <source>
        <dbReference type="EMBL" id="EMD60661.1"/>
    </source>
</evidence>
<sequence>MINTEIDQKDGLCPACKALDEKFSTPQSGDAQVMSFLKDSLHQDCVSCKTLSDCFHSDRLVVALFHDEREDEETQSESSEGSIESCAEPTNKKPLQQILVWDSVDPMHDHTFIPAENHISRPGKHASADLIRAKQWLESCRSNHASDDASGRTCTVQPVRMKTPLRIIDCSTLRVRELMPGESYACLSYVWGNVAPAKVAVDSQIDPGSISKTISDAIYVAEKLGIPRLWVDQYCIVQDESILRKEAIASMNLIYGGAEVTIAAASGIDASHGLPGVLGTDRSGLIQTPVTLGSRQFFEEPVHKQLDESRWNSRGWTFQEAVLSVRLLVFTDRQMYFQCNKAHHLEHYRTEDPLSGQRIFLFTGTDLQPLATFTLLIEYFPKELSFAKDGLKAVEGILEACGKDRPGPYQFRHFYGIPLIYFTDGITDEISFSAQGLVWWTSHQSADTGVEEPLAPDESGLPSWTWASQKSRSKCSIATLDFCDLDASWLNFQELKCHITNRDGKTIDVFEFVTSSLSEHYLNFFPWIDVTSWTVRSQINASDLGHSKKTVFGGMGNASFKFDEGVPRNDEAITAIFIGTGEAWTRSTDSDGGLVFLLIRPTTPNTFSRVGIWHLYEEAKVLSLDEVMADPEPTLLKRFTEDPERYLNSCGLSHGAVVEKRTVRLV</sequence>
<organism evidence="3 4">
    <name type="scientific">Cochliobolus sativus (strain ND90Pr / ATCC 201652)</name>
    <name type="common">Common root rot and spot blotch fungus</name>
    <name type="synonym">Bipolaris sorokiniana</name>
    <dbReference type="NCBI Taxonomy" id="665912"/>
    <lineage>
        <taxon>Eukaryota</taxon>
        <taxon>Fungi</taxon>
        <taxon>Dikarya</taxon>
        <taxon>Ascomycota</taxon>
        <taxon>Pezizomycotina</taxon>
        <taxon>Dothideomycetes</taxon>
        <taxon>Pleosporomycetidae</taxon>
        <taxon>Pleosporales</taxon>
        <taxon>Pleosporineae</taxon>
        <taxon>Pleosporaceae</taxon>
        <taxon>Bipolaris</taxon>
    </lineage>
</organism>
<accession>M2SUC6</accession>
<dbReference type="STRING" id="665912.M2SUC6"/>
<name>M2SUC6_COCSN</name>
<dbReference type="PANTHER" id="PTHR33112:SF1">
    <property type="entry name" value="HETEROKARYON INCOMPATIBILITY DOMAIN-CONTAINING PROTEIN"/>
    <property type="match status" value="1"/>
</dbReference>
<dbReference type="PANTHER" id="PTHR33112">
    <property type="entry name" value="DOMAIN PROTEIN, PUTATIVE-RELATED"/>
    <property type="match status" value="1"/>
</dbReference>
<gene>
    <name evidence="3" type="ORF">COCSADRAFT_202892</name>
</gene>
<evidence type="ECO:0000313" key="4">
    <source>
        <dbReference type="Proteomes" id="UP000016934"/>
    </source>
</evidence>
<dbReference type="KEGG" id="bsc:COCSADRAFT_202892"/>
<dbReference type="InterPro" id="IPR010730">
    <property type="entry name" value="HET"/>
</dbReference>
<feature type="domain" description="Heterokaryon incompatibility" evidence="2">
    <location>
        <begin position="184"/>
        <end position="320"/>
    </location>
</feature>
<reference evidence="4" key="2">
    <citation type="journal article" date="2013" name="PLoS Genet.">
        <title>Comparative genome structure, secondary metabolite, and effector coding capacity across Cochliobolus pathogens.</title>
        <authorList>
            <person name="Condon B.J."/>
            <person name="Leng Y."/>
            <person name="Wu D."/>
            <person name="Bushley K.E."/>
            <person name="Ohm R.A."/>
            <person name="Otillar R."/>
            <person name="Martin J."/>
            <person name="Schackwitz W."/>
            <person name="Grimwood J."/>
            <person name="MohdZainudin N."/>
            <person name="Xue C."/>
            <person name="Wang R."/>
            <person name="Manning V.A."/>
            <person name="Dhillon B."/>
            <person name="Tu Z.J."/>
            <person name="Steffenson B.J."/>
            <person name="Salamov A."/>
            <person name="Sun H."/>
            <person name="Lowry S."/>
            <person name="LaButti K."/>
            <person name="Han J."/>
            <person name="Copeland A."/>
            <person name="Lindquist E."/>
            <person name="Barry K."/>
            <person name="Schmutz J."/>
            <person name="Baker S.E."/>
            <person name="Ciuffetti L.M."/>
            <person name="Grigoriev I.V."/>
            <person name="Zhong S."/>
            <person name="Turgeon B.G."/>
        </authorList>
    </citation>
    <scope>NUCLEOTIDE SEQUENCE [LARGE SCALE GENOMIC DNA]</scope>
    <source>
        <strain evidence="4">ND90Pr / ATCC 201652</strain>
    </source>
</reference>
<keyword evidence="4" id="KW-1185">Reference proteome</keyword>
<dbReference type="OrthoDB" id="5428863at2759"/>
<dbReference type="OMA" id="ENHISRP"/>
<dbReference type="eggNOG" id="ENOG502R9W0">
    <property type="taxonomic scope" value="Eukaryota"/>
</dbReference>